<dbReference type="Proteomes" id="UP001164244">
    <property type="component" value="Chromosome"/>
</dbReference>
<dbReference type="EMBL" id="CP110418">
    <property type="protein sequence ID" value="UZG51002.1"/>
    <property type="molecule type" value="Genomic_DNA"/>
</dbReference>
<name>A0AA47AI79_9FIRM</name>
<dbReference type="AlphaFoldDB" id="A0AA47AI79"/>
<dbReference type="KEGG" id="vrg:OKW85_09985"/>
<protein>
    <submittedName>
        <fullName evidence="1">Uncharacterized protein</fullName>
    </submittedName>
</protein>
<accession>A0AA47AI79</accession>
<gene>
    <name evidence="1" type="ORF">OKW85_09985</name>
</gene>
<proteinExistence type="predicted"/>
<organism evidence="1 2">
    <name type="scientific">Veillonella rogosae</name>
    <dbReference type="NCBI Taxonomy" id="423477"/>
    <lineage>
        <taxon>Bacteria</taxon>
        <taxon>Bacillati</taxon>
        <taxon>Bacillota</taxon>
        <taxon>Negativicutes</taxon>
        <taxon>Veillonellales</taxon>
        <taxon>Veillonellaceae</taxon>
        <taxon>Veillonella</taxon>
    </lineage>
</organism>
<dbReference type="RefSeq" id="WP_265138153.1">
    <property type="nucleotide sequence ID" value="NZ_CP110418.1"/>
</dbReference>
<sequence length="182" mass="20997">MLKNLVKKFFGSSKEVPTGSEASNVISLYALQHAEHFKCASSTDESAMFIDLNSVRSVEHNPPNYTLQFNMYLVEYKKKHTIEWVVTADYDYEYSVSSIVKKENLKDYSREQAKPIIVKHKEQESGIKGIARATKYYDFDGNLETDLKAMNVNVKHEGAFEYGDPFYTAAHYAFDRAYHVFF</sequence>
<evidence type="ECO:0000313" key="2">
    <source>
        <dbReference type="Proteomes" id="UP001164244"/>
    </source>
</evidence>
<evidence type="ECO:0000313" key="1">
    <source>
        <dbReference type="EMBL" id="UZG51002.1"/>
    </source>
</evidence>
<reference evidence="1" key="1">
    <citation type="submission" date="2022-11" db="EMBL/GenBank/DDBJ databases">
        <title>Complete genome sequence of Veillonella rogosae KCOM 3468 isolated from human Subgingival dental plaque of Chronic peridontitis Lesion.</title>
        <authorList>
            <person name="Park S.-N."/>
            <person name="Lim Y.K."/>
            <person name="Kook J.-K."/>
        </authorList>
    </citation>
    <scope>NUCLEOTIDE SEQUENCE</scope>
    <source>
        <strain evidence="1">KCOM 3468</strain>
    </source>
</reference>